<dbReference type="Proteomes" id="UP001286313">
    <property type="component" value="Unassembled WGS sequence"/>
</dbReference>
<dbReference type="AlphaFoldDB" id="A0AAE1GAX0"/>
<comment type="caution">
    <text evidence="1">The sequence shown here is derived from an EMBL/GenBank/DDBJ whole genome shotgun (WGS) entry which is preliminary data.</text>
</comment>
<evidence type="ECO:0000313" key="1">
    <source>
        <dbReference type="EMBL" id="KAK3888515.1"/>
    </source>
</evidence>
<dbReference type="EMBL" id="JAWQEG010000544">
    <property type="protein sequence ID" value="KAK3888515.1"/>
    <property type="molecule type" value="Genomic_DNA"/>
</dbReference>
<organism evidence="1 2">
    <name type="scientific">Petrolisthes cinctipes</name>
    <name type="common">Flat porcelain crab</name>
    <dbReference type="NCBI Taxonomy" id="88211"/>
    <lineage>
        <taxon>Eukaryota</taxon>
        <taxon>Metazoa</taxon>
        <taxon>Ecdysozoa</taxon>
        <taxon>Arthropoda</taxon>
        <taxon>Crustacea</taxon>
        <taxon>Multicrustacea</taxon>
        <taxon>Malacostraca</taxon>
        <taxon>Eumalacostraca</taxon>
        <taxon>Eucarida</taxon>
        <taxon>Decapoda</taxon>
        <taxon>Pleocyemata</taxon>
        <taxon>Anomura</taxon>
        <taxon>Galatheoidea</taxon>
        <taxon>Porcellanidae</taxon>
        <taxon>Petrolisthes</taxon>
    </lineage>
</organism>
<gene>
    <name evidence="1" type="ORF">Pcinc_007430</name>
</gene>
<proteinExistence type="predicted"/>
<keyword evidence="2" id="KW-1185">Reference proteome</keyword>
<evidence type="ECO:0000313" key="2">
    <source>
        <dbReference type="Proteomes" id="UP001286313"/>
    </source>
</evidence>
<name>A0AAE1GAX0_PETCI</name>
<reference evidence="1" key="1">
    <citation type="submission" date="2023-10" db="EMBL/GenBank/DDBJ databases">
        <title>Genome assemblies of two species of porcelain crab, Petrolisthes cinctipes and Petrolisthes manimaculis (Anomura: Porcellanidae).</title>
        <authorList>
            <person name="Angst P."/>
        </authorList>
    </citation>
    <scope>NUCLEOTIDE SEQUENCE</scope>
    <source>
        <strain evidence="1">PB745_01</strain>
        <tissue evidence="1">Gill</tissue>
    </source>
</reference>
<sequence length="20" mass="2326">MSTMSLTIYSVQETDFGHYD</sequence>
<protein>
    <submittedName>
        <fullName evidence="1">Uncharacterized protein</fullName>
    </submittedName>
</protein>
<accession>A0AAE1GAX0</accession>